<comment type="caution">
    <text evidence="2">The sequence shown here is derived from an EMBL/GenBank/DDBJ whole genome shotgun (WGS) entry which is preliminary data.</text>
</comment>
<dbReference type="PROSITE" id="PS51819">
    <property type="entry name" value="VOC"/>
    <property type="match status" value="1"/>
</dbReference>
<feature type="domain" description="VOC" evidence="1">
    <location>
        <begin position="7"/>
        <end position="118"/>
    </location>
</feature>
<dbReference type="PANTHER" id="PTHR33993:SF1">
    <property type="entry name" value="GLYOXALASE FAMILY PROTEIN"/>
    <property type="match status" value="1"/>
</dbReference>
<dbReference type="Gene3D" id="3.10.180.10">
    <property type="entry name" value="2,3-Dihydroxybiphenyl 1,2-Dioxygenase, domain 1"/>
    <property type="match status" value="1"/>
</dbReference>
<evidence type="ECO:0000313" key="2">
    <source>
        <dbReference type="EMBL" id="MCC9645178.1"/>
    </source>
</evidence>
<dbReference type="CDD" id="cd07247">
    <property type="entry name" value="SgaA_N_like"/>
    <property type="match status" value="1"/>
</dbReference>
<accession>A0ABS8NQS9</accession>
<organism evidence="2 3">
    <name type="scientific">Rhodopirellula halodulae</name>
    <dbReference type="NCBI Taxonomy" id="2894198"/>
    <lineage>
        <taxon>Bacteria</taxon>
        <taxon>Pseudomonadati</taxon>
        <taxon>Planctomycetota</taxon>
        <taxon>Planctomycetia</taxon>
        <taxon>Pirellulales</taxon>
        <taxon>Pirellulaceae</taxon>
        <taxon>Rhodopirellula</taxon>
    </lineage>
</organism>
<evidence type="ECO:0000313" key="3">
    <source>
        <dbReference type="Proteomes" id="UP001430306"/>
    </source>
</evidence>
<sequence length="122" mass="13518">MSHAHGKVNYFEFPAHDLERTKVFFESAFGWKFTDYGPDYTAIDPDCGLDGGIYRAEKASTTESGAALIIFYSEDLEATQAKIEACGGVVHQEIFSFPGGRRFQFKEPSGSEFAVWSDKGLS</sequence>
<gene>
    <name evidence="2" type="ORF">LOC71_23105</name>
</gene>
<dbReference type="EMBL" id="JAJKFW010000063">
    <property type="protein sequence ID" value="MCC9645178.1"/>
    <property type="molecule type" value="Genomic_DNA"/>
</dbReference>
<keyword evidence="3" id="KW-1185">Reference proteome</keyword>
<dbReference type="InterPro" id="IPR004360">
    <property type="entry name" value="Glyas_Fos-R_dOase_dom"/>
</dbReference>
<protein>
    <submittedName>
        <fullName evidence="2">VOC family protein</fullName>
    </submittedName>
</protein>
<dbReference type="Proteomes" id="UP001430306">
    <property type="component" value="Unassembled WGS sequence"/>
</dbReference>
<dbReference type="RefSeq" id="WP_230276813.1">
    <property type="nucleotide sequence ID" value="NZ_JAJKFW010000063.1"/>
</dbReference>
<dbReference type="Pfam" id="PF00903">
    <property type="entry name" value="Glyoxalase"/>
    <property type="match status" value="1"/>
</dbReference>
<evidence type="ECO:0000259" key="1">
    <source>
        <dbReference type="PROSITE" id="PS51819"/>
    </source>
</evidence>
<dbReference type="PANTHER" id="PTHR33993">
    <property type="entry name" value="GLYOXALASE-RELATED"/>
    <property type="match status" value="1"/>
</dbReference>
<dbReference type="InterPro" id="IPR037523">
    <property type="entry name" value="VOC_core"/>
</dbReference>
<dbReference type="InterPro" id="IPR052164">
    <property type="entry name" value="Anthracycline_SecMetBiosynth"/>
</dbReference>
<proteinExistence type="predicted"/>
<dbReference type="InterPro" id="IPR029068">
    <property type="entry name" value="Glyas_Bleomycin-R_OHBP_Dase"/>
</dbReference>
<dbReference type="SUPFAM" id="SSF54593">
    <property type="entry name" value="Glyoxalase/Bleomycin resistance protein/Dihydroxybiphenyl dioxygenase"/>
    <property type="match status" value="1"/>
</dbReference>
<name>A0ABS8NQS9_9BACT</name>
<reference evidence="2" key="1">
    <citation type="submission" date="2021-11" db="EMBL/GenBank/DDBJ databases">
        <title>Genome sequence.</title>
        <authorList>
            <person name="Sun Q."/>
        </authorList>
    </citation>
    <scope>NUCLEOTIDE SEQUENCE</scope>
    <source>
        <strain evidence="2">JC740</strain>
    </source>
</reference>